<accession>A0ACC6TQX3</accession>
<proteinExistence type="predicted"/>
<protein>
    <submittedName>
        <fullName evidence="1">Ldh family oxidoreductase</fullName>
    </submittedName>
</protein>
<evidence type="ECO:0000313" key="2">
    <source>
        <dbReference type="Proteomes" id="UP000053480"/>
    </source>
</evidence>
<reference evidence="1" key="1">
    <citation type="submission" date="2024-07" db="EMBL/GenBank/DDBJ databases">
        <title>Metagenome and Metagenome-Assembled Genomes of Archaea from a hot spring from the geothermal field of Los Azufres, Mexico.</title>
        <authorList>
            <person name="Marin-Paredes R."/>
            <person name="Martinez-Romero E."/>
            <person name="Servin-Garciduenas L.E."/>
        </authorList>
    </citation>
    <scope>NUCLEOTIDE SEQUENCE</scope>
    <source>
        <strain evidence="1">AZ1-454</strain>
    </source>
</reference>
<evidence type="ECO:0000313" key="1">
    <source>
        <dbReference type="EMBL" id="MEW9492309.1"/>
    </source>
</evidence>
<organism evidence="1 2">
    <name type="scientific">Candidatus Aramenus sulfurataquae</name>
    <dbReference type="NCBI Taxonomy" id="1326980"/>
    <lineage>
        <taxon>Archaea</taxon>
        <taxon>Thermoproteota</taxon>
        <taxon>Thermoprotei</taxon>
        <taxon>Sulfolobales</taxon>
        <taxon>Sulfolobaceae</taxon>
        <taxon>Candidatus Aramenus</taxon>
    </lineage>
</organism>
<name>A0ACC6TQX3_9CREN</name>
<comment type="caution">
    <text evidence="1">The sequence shown here is derived from an EMBL/GenBank/DDBJ whole genome shotgun (WGS) entry which is preliminary data.</text>
</comment>
<sequence length="324" mass="35651">MMIVRHSELRELLTDILDRREVEFSDVIADHFTEAELRGHSSHGVQRMIPLVKGVELGTIRRDLEFEVVKESNSSILIDGKHSVGISLWSLLIEREYDSPVTAIAVRNASHVGYLGYYTERLARKGKVAIMLGNAEPAVTRPGTSPAKVLSTTPFSVAIPSDPPVVLDMALSAIARGKIVEALRKGETIPHGVAVDPEGKVTTNPQRALEGALLPLGGEKGFYLMLTLELLVAFLTGSAVGPQVRGVLNTEHPPNKGEVMIIIDPKYFETNVDAVEYMKEVVGGLLPGEHGRKIREERLKSGIELDEKLFSTLLSMRERVPYFK</sequence>
<dbReference type="EMBL" id="JZWS03000021">
    <property type="protein sequence ID" value="MEW9492309.1"/>
    <property type="molecule type" value="Genomic_DNA"/>
</dbReference>
<gene>
    <name evidence="1" type="ORF">TQ35_0008945</name>
</gene>
<dbReference type="Proteomes" id="UP000053480">
    <property type="component" value="Unassembled WGS sequence"/>
</dbReference>